<gene>
    <name evidence="2" type="ORF">ALQ08_01831</name>
</gene>
<dbReference type="EMBL" id="RBRA01000268">
    <property type="protein sequence ID" value="RMQ19565.1"/>
    <property type="molecule type" value="Genomic_DNA"/>
</dbReference>
<evidence type="ECO:0000259" key="1">
    <source>
        <dbReference type="Pfam" id="PF01526"/>
    </source>
</evidence>
<organism evidence="2 3">
    <name type="scientific">Pseudomonas syringae pv. delphinii</name>
    <dbReference type="NCBI Taxonomy" id="192088"/>
    <lineage>
        <taxon>Bacteria</taxon>
        <taxon>Pseudomonadati</taxon>
        <taxon>Pseudomonadota</taxon>
        <taxon>Gammaproteobacteria</taxon>
        <taxon>Pseudomonadales</taxon>
        <taxon>Pseudomonadaceae</taxon>
        <taxon>Pseudomonas</taxon>
    </lineage>
</organism>
<sequence>MRRRVHAGLNKGEARNSLARAVFFNRLGEIRDRSFEQQRYRASGLNLVTAAIVLWNTVYLERATQGLVEVGKPVNGELLQYLSPLGWEHINLTGDYVWRQSRRLEDGKFRPLRLPGKP</sequence>
<protein>
    <submittedName>
        <fullName evidence="2">Transposase</fullName>
    </submittedName>
</protein>
<dbReference type="GO" id="GO:0004803">
    <property type="term" value="F:transposase activity"/>
    <property type="evidence" value="ECO:0007669"/>
    <property type="project" value="InterPro"/>
</dbReference>
<dbReference type="GO" id="GO:0006313">
    <property type="term" value="P:DNA transposition"/>
    <property type="evidence" value="ECO:0007669"/>
    <property type="project" value="InterPro"/>
</dbReference>
<dbReference type="InterPro" id="IPR002513">
    <property type="entry name" value="Tn3_Tnp_DDE_dom"/>
</dbReference>
<dbReference type="Pfam" id="PF01526">
    <property type="entry name" value="DDE_Tnp_Tn3"/>
    <property type="match status" value="1"/>
</dbReference>
<proteinExistence type="predicted"/>
<comment type="caution">
    <text evidence="2">The sequence shown here is derived from an EMBL/GenBank/DDBJ whole genome shotgun (WGS) entry which is preliminary data.</text>
</comment>
<accession>A0A3M4JS37</accession>
<evidence type="ECO:0000313" key="3">
    <source>
        <dbReference type="Proteomes" id="UP000269044"/>
    </source>
</evidence>
<feature type="domain" description="Tn3 transposase DDE" evidence="1">
    <location>
        <begin position="1"/>
        <end position="96"/>
    </location>
</feature>
<evidence type="ECO:0000313" key="2">
    <source>
        <dbReference type="EMBL" id="RMQ19565.1"/>
    </source>
</evidence>
<name>A0A3M4JS37_9PSED</name>
<reference evidence="2 3" key="1">
    <citation type="submission" date="2018-08" db="EMBL/GenBank/DDBJ databases">
        <title>Recombination of ecologically and evolutionarily significant loci maintains genetic cohesion in the Pseudomonas syringae species complex.</title>
        <authorList>
            <person name="Dillon M."/>
            <person name="Thakur S."/>
            <person name="Almeida R.N.D."/>
            <person name="Weir B.S."/>
            <person name="Guttman D.S."/>
        </authorList>
    </citation>
    <scope>NUCLEOTIDE SEQUENCE [LARGE SCALE GENOMIC DNA]</scope>
    <source>
        <strain evidence="2 3">ICMP 13052</strain>
    </source>
</reference>
<dbReference type="Proteomes" id="UP000269044">
    <property type="component" value="Unassembled WGS sequence"/>
</dbReference>
<dbReference type="AlphaFoldDB" id="A0A3M4JS37"/>